<name>A0A510Y4K0_MARHA</name>
<gene>
    <name evidence="1" type="ORF">MHA01_11650</name>
</gene>
<dbReference type="AlphaFoldDB" id="A0A510Y4K0"/>
<dbReference type="SUPFAM" id="SSF54593">
    <property type="entry name" value="Glyoxalase/Bleomycin resistance protein/Dihydroxybiphenyl dioxygenase"/>
    <property type="match status" value="1"/>
</dbReference>
<proteinExistence type="predicted"/>
<keyword evidence="2" id="KW-1185">Reference proteome</keyword>
<dbReference type="InterPro" id="IPR029068">
    <property type="entry name" value="Glyas_Bleomycin-R_OHBP_Dase"/>
</dbReference>
<organism evidence="1 2">
    <name type="scientific">Marinococcus halophilus</name>
    <dbReference type="NCBI Taxonomy" id="1371"/>
    <lineage>
        <taxon>Bacteria</taxon>
        <taxon>Bacillati</taxon>
        <taxon>Bacillota</taxon>
        <taxon>Bacilli</taxon>
        <taxon>Bacillales</taxon>
        <taxon>Bacillaceae</taxon>
        <taxon>Marinococcus</taxon>
    </lineage>
</organism>
<sequence>MAGVEIDMVVTDSLKALELYKKIFEIETVEASDFPRGENEAIFTLYDVPFHLLDENPAFHLTAPHPGRPENTLVQHHGS</sequence>
<reference evidence="1 2" key="1">
    <citation type="submission" date="2019-07" db="EMBL/GenBank/DDBJ databases">
        <title>Whole genome shotgun sequence of Marinococcus halophilus NBRC 102359.</title>
        <authorList>
            <person name="Hosoyama A."/>
            <person name="Uohara A."/>
            <person name="Ohji S."/>
            <person name="Ichikawa N."/>
        </authorList>
    </citation>
    <scope>NUCLEOTIDE SEQUENCE [LARGE SCALE GENOMIC DNA]</scope>
    <source>
        <strain evidence="1 2">NBRC 102359</strain>
    </source>
</reference>
<accession>A0A510Y4K0</accession>
<evidence type="ECO:0000313" key="2">
    <source>
        <dbReference type="Proteomes" id="UP000321051"/>
    </source>
</evidence>
<dbReference type="EMBL" id="BJUN01000005">
    <property type="protein sequence ID" value="GEK58260.1"/>
    <property type="molecule type" value="Genomic_DNA"/>
</dbReference>
<evidence type="ECO:0008006" key="3">
    <source>
        <dbReference type="Google" id="ProtNLM"/>
    </source>
</evidence>
<comment type="caution">
    <text evidence="1">The sequence shown here is derived from an EMBL/GenBank/DDBJ whole genome shotgun (WGS) entry which is preliminary data.</text>
</comment>
<protein>
    <recommendedName>
        <fullName evidence="3">Glyoxalase/fosfomycin resistance/dioxygenase domain-containing protein</fullName>
    </recommendedName>
</protein>
<dbReference type="Proteomes" id="UP000321051">
    <property type="component" value="Unassembled WGS sequence"/>
</dbReference>
<evidence type="ECO:0000313" key="1">
    <source>
        <dbReference type="EMBL" id="GEK58260.1"/>
    </source>
</evidence>